<accession>A0A9W9TFI4</accession>
<feature type="region of interest" description="Disordered" evidence="1">
    <location>
        <begin position="57"/>
        <end position="154"/>
    </location>
</feature>
<dbReference type="InterPro" id="IPR047092">
    <property type="entry name" value="AFUB_07903/YDR124W-like_hel"/>
</dbReference>
<evidence type="ECO:0000313" key="3">
    <source>
        <dbReference type="EMBL" id="KAJ5220489.1"/>
    </source>
</evidence>
<dbReference type="OrthoDB" id="5338458at2759"/>
<comment type="caution">
    <text evidence="3">The sequence shown here is derived from an EMBL/GenBank/DDBJ whole genome shotgun (WGS) entry which is preliminary data.</text>
</comment>
<dbReference type="AlphaFoldDB" id="A0A9W9TFI4"/>
<feature type="domain" description="Subtelomeric hrmA-associated cluster protein AFUB-079030/YDR124W-like helical bundle" evidence="2">
    <location>
        <begin position="159"/>
        <end position="279"/>
    </location>
</feature>
<dbReference type="Proteomes" id="UP001150941">
    <property type="component" value="Unassembled WGS sequence"/>
</dbReference>
<dbReference type="InterPro" id="IPR021264">
    <property type="entry name" value="AFUB_079030/YDR124W-like"/>
</dbReference>
<protein>
    <recommendedName>
        <fullName evidence="2">Subtelomeric hrmA-associated cluster protein AFUB-079030/YDR124W-like helical bundle domain-containing protein</fullName>
    </recommendedName>
</protein>
<dbReference type="EMBL" id="JAPQKS010000007">
    <property type="protein sequence ID" value="KAJ5220489.1"/>
    <property type="molecule type" value="Genomic_DNA"/>
</dbReference>
<dbReference type="PANTHER" id="PTHR36102:SF1">
    <property type="entry name" value="YDR124W-LIKE HELICAL BUNDLE DOMAIN-CONTAINING PROTEIN"/>
    <property type="match status" value="1"/>
</dbReference>
<sequence>MTDETRNPPYRHFALIYIDDEGYLRQEASPSIAVNGESIISSRVRNAFLGAVANSSENIPSRQHGGFPVPTRCSTISTRDRPPFPRQSHRRPSRSEPNTSERDLILPRSNQETSSNPDLWQSQQGRRYEWSQPPPQSQITESHPAENLAPPTERAQISVRDRAFLWKYYETAFKKLQQINCRIIAKVYIKLVEPRKQVNYPYNGRRLVNGRTQQLDPSETRPPWWPPERIILLIHLLCELHKTHGITAQKLKAADQPIRRQIAPPERLRILDEIYRVRQEEENYIDGVTDGKALVTISRENLPSPFKSSESSERIEQAFVEQHRGAETISSQVPPSQGIHTQKSPVSPDYHFTPNITSFSPSGFPGPSSVPLNPAGGQVAAAAASLPKDRLRKRHIDGPGFSDPISPTSTGFSDAAFGGAEAFIPPPYSQPAYLHPSSIATTIPSSMAPFGGAVDPYTLDYFFNDQCQSYR</sequence>
<dbReference type="GeneID" id="83206292"/>
<name>A0A9W9TFI4_9EURO</name>
<dbReference type="RefSeq" id="XP_058327319.1">
    <property type="nucleotide sequence ID" value="XM_058478989.1"/>
</dbReference>
<proteinExistence type="predicted"/>
<organism evidence="3 4">
    <name type="scientific">Penicillium chermesinum</name>
    <dbReference type="NCBI Taxonomy" id="63820"/>
    <lineage>
        <taxon>Eukaryota</taxon>
        <taxon>Fungi</taxon>
        <taxon>Dikarya</taxon>
        <taxon>Ascomycota</taxon>
        <taxon>Pezizomycotina</taxon>
        <taxon>Eurotiomycetes</taxon>
        <taxon>Eurotiomycetidae</taxon>
        <taxon>Eurotiales</taxon>
        <taxon>Aspergillaceae</taxon>
        <taxon>Penicillium</taxon>
    </lineage>
</organism>
<dbReference type="PANTHER" id="PTHR36102">
    <property type="entry name" value="CHROMOSOME 10, WHOLE GENOME SHOTGUN SEQUENCE"/>
    <property type="match status" value="1"/>
</dbReference>
<dbReference type="Pfam" id="PF11001">
    <property type="entry name" value="AFUB_07903_YDR124W_hel"/>
    <property type="match status" value="1"/>
</dbReference>
<feature type="compositionally biased region" description="Polar residues" evidence="1">
    <location>
        <begin position="108"/>
        <end position="125"/>
    </location>
</feature>
<evidence type="ECO:0000259" key="2">
    <source>
        <dbReference type="Pfam" id="PF11001"/>
    </source>
</evidence>
<evidence type="ECO:0000256" key="1">
    <source>
        <dbReference type="SAM" id="MobiDB-lite"/>
    </source>
</evidence>
<keyword evidence="4" id="KW-1185">Reference proteome</keyword>
<evidence type="ECO:0000313" key="4">
    <source>
        <dbReference type="Proteomes" id="UP001150941"/>
    </source>
</evidence>
<reference evidence="3" key="1">
    <citation type="submission" date="2022-11" db="EMBL/GenBank/DDBJ databases">
        <authorList>
            <person name="Petersen C."/>
        </authorList>
    </citation>
    <scope>NUCLEOTIDE SEQUENCE</scope>
    <source>
        <strain evidence="3">IBT 19713</strain>
    </source>
</reference>
<reference evidence="3" key="2">
    <citation type="journal article" date="2023" name="IMA Fungus">
        <title>Comparative genomic study of the Penicillium genus elucidates a diverse pangenome and 15 lateral gene transfer events.</title>
        <authorList>
            <person name="Petersen C."/>
            <person name="Sorensen T."/>
            <person name="Nielsen M.R."/>
            <person name="Sondergaard T.E."/>
            <person name="Sorensen J.L."/>
            <person name="Fitzpatrick D.A."/>
            <person name="Frisvad J.C."/>
            <person name="Nielsen K.L."/>
        </authorList>
    </citation>
    <scope>NUCLEOTIDE SEQUENCE</scope>
    <source>
        <strain evidence="3">IBT 19713</strain>
    </source>
</reference>
<gene>
    <name evidence="3" type="ORF">N7468_009693</name>
</gene>